<reference evidence="1" key="1">
    <citation type="submission" date="2018-01" db="EMBL/GenBank/DDBJ databases">
        <title>An insight into the sialome of Amazonian anophelines.</title>
        <authorList>
            <person name="Ribeiro J.M."/>
            <person name="Scarpassa V."/>
            <person name="Calvo E."/>
        </authorList>
    </citation>
    <scope>NUCLEOTIDE SEQUENCE</scope>
    <source>
        <tissue evidence="1">Salivary glands</tissue>
    </source>
</reference>
<protein>
    <submittedName>
        <fullName evidence="1">Putative secreted protein</fullName>
    </submittedName>
</protein>
<accession>A0A2M4C7Q1</accession>
<proteinExistence type="predicted"/>
<organism evidence="1">
    <name type="scientific">Anopheles marajoara</name>
    <dbReference type="NCBI Taxonomy" id="58244"/>
    <lineage>
        <taxon>Eukaryota</taxon>
        <taxon>Metazoa</taxon>
        <taxon>Ecdysozoa</taxon>
        <taxon>Arthropoda</taxon>
        <taxon>Hexapoda</taxon>
        <taxon>Insecta</taxon>
        <taxon>Pterygota</taxon>
        <taxon>Neoptera</taxon>
        <taxon>Endopterygota</taxon>
        <taxon>Diptera</taxon>
        <taxon>Nematocera</taxon>
        <taxon>Culicoidea</taxon>
        <taxon>Culicidae</taxon>
        <taxon>Anophelinae</taxon>
        <taxon>Anopheles</taxon>
    </lineage>
</organism>
<dbReference type="EMBL" id="GGFJ01012265">
    <property type="protein sequence ID" value="MBW61406.1"/>
    <property type="molecule type" value="Transcribed_RNA"/>
</dbReference>
<name>A0A2M4C7Q1_9DIPT</name>
<dbReference type="AlphaFoldDB" id="A0A2M4C7Q1"/>
<sequence>MGTTFFLRNSAVLAPAASGGFAAGTALSCASLSGDGGLAAAGSGSPPDIGSAVGAGVAVGGKGGTLSQTTVAVVVAAVTAAAAGEAGAAAAAAAAKEIRLAFLAVDTDASS</sequence>
<evidence type="ECO:0000313" key="1">
    <source>
        <dbReference type="EMBL" id="MBW61406.1"/>
    </source>
</evidence>